<protein>
    <submittedName>
        <fullName evidence="2">Uncharacterized protein</fullName>
    </submittedName>
</protein>
<accession>A0A081RGC8</accession>
<name>A0A081RGC8_SPHCR</name>
<evidence type="ECO:0000256" key="1">
    <source>
        <dbReference type="SAM" id="Phobius"/>
    </source>
</evidence>
<dbReference type="AlphaFoldDB" id="A0A081RGC8"/>
<evidence type="ECO:0000313" key="2">
    <source>
        <dbReference type="EMBL" id="KEQ54251.1"/>
    </source>
</evidence>
<keyword evidence="1" id="KW-1133">Transmembrane helix</keyword>
<gene>
    <name evidence="2" type="ORF">BV95_01541</name>
</gene>
<organism evidence="2 3">
    <name type="scientific">Sphingobium chlorophenolicum</name>
    <dbReference type="NCBI Taxonomy" id="46429"/>
    <lineage>
        <taxon>Bacteria</taxon>
        <taxon>Pseudomonadati</taxon>
        <taxon>Pseudomonadota</taxon>
        <taxon>Alphaproteobacteria</taxon>
        <taxon>Sphingomonadales</taxon>
        <taxon>Sphingomonadaceae</taxon>
        <taxon>Sphingobium</taxon>
    </lineage>
</organism>
<keyword evidence="1" id="KW-0812">Transmembrane</keyword>
<feature type="transmembrane region" description="Helical" evidence="1">
    <location>
        <begin position="26"/>
        <end position="47"/>
    </location>
</feature>
<sequence length="228" mass="23961">MAPSIIRGNIRITTTPNKGGRRGSPIANGAALVVLAACLAFAGRMLAVEYDVMAAKAASARQAGGLSGFQAAVDSNRPSAELPPRSALFRGIMRAHAAVEEPGKAATLLRLATADMDHALSARPSWGEAEVSAAYLAMLRDGAEAASAREALRRSYAAAPFLRGSAPWRIRYAVSVWGLLDPETQSRVVDETVWLARATSRTYNYARGLVAQTPAAPLVEAKLSSSGD</sequence>
<proteinExistence type="predicted"/>
<reference evidence="2 3" key="1">
    <citation type="submission" date="2014-02" db="EMBL/GenBank/DDBJ databases">
        <title>Whole genome sequence of Sphingobium chlorophenolicum NBRC 16172.</title>
        <authorList>
            <person name="Gan H.M."/>
            <person name="Gan H.Y."/>
            <person name="Chew T.H."/>
            <person name="Savka M.A."/>
        </authorList>
    </citation>
    <scope>NUCLEOTIDE SEQUENCE [LARGE SCALE GENOMIC DNA]</scope>
    <source>
        <strain evidence="2 3">NBRC 16172</strain>
    </source>
</reference>
<dbReference type="Proteomes" id="UP000028411">
    <property type="component" value="Unassembled WGS sequence"/>
</dbReference>
<comment type="caution">
    <text evidence="2">The sequence shown here is derived from an EMBL/GenBank/DDBJ whole genome shotgun (WGS) entry which is preliminary data.</text>
</comment>
<dbReference type="EMBL" id="JFHR01000012">
    <property type="protein sequence ID" value="KEQ54251.1"/>
    <property type="molecule type" value="Genomic_DNA"/>
</dbReference>
<keyword evidence="1" id="KW-0472">Membrane</keyword>
<evidence type="ECO:0000313" key="3">
    <source>
        <dbReference type="Proteomes" id="UP000028411"/>
    </source>
</evidence>